<dbReference type="PANTHER" id="PTHR30249">
    <property type="entry name" value="PUTATIVE SEROTONIN TRANSPORTER"/>
    <property type="match status" value="1"/>
</dbReference>
<keyword evidence="2 5" id="KW-0812">Transmembrane</keyword>
<comment type="caution">
    <text evidence="6">The sequence shown here is derived from an EMBL/GenBank/DDBJ whole genome shotgun (WGS) entry which is preliminary data.</text>
</comment>
<dbReference type="GO" id="GO:0016020">
    <property type="term" value="C:membrane"/>
    <property type="evidence" value="ECO:0007669"/>
    <property type="project" value="UniProtKB-SubCell"/>
</dbReference>
<organism evidence="6 7">
    <name type="scientific">Salinibacillus xinjiangensis</name>
    <dbReference type="NCBI Taxonomy" id="1229268"/>
    <lineage>
        <taxon>Bacteria</taxon>
        <taxon>Bacillati</taxon>
        <taxon>Bacillota</taxon>
        <taxon>Bacilli</taxon>
        <taxon>Bacillales</taxon>
        <taxon>Bacillaceae</taxon>
        <taxon>Salinibacillus</taxon>
    </lineage>
</organism>
<feature type="transmembrane region" description="Helical" evidence="5">
    <location>
        <begin position="150"/>
        <end position="169"/>
    </location>
</feature>
<gene>
    <name evidence="6" type="ORF">GH754_05965</name>
</gene>
<dbReference type="OrthoDB" id="9811701at2"/>
<dbReference type="Pfam" id="PF04172">
    <property type="entry name" value="LrgB"/>
    <property type="match status" value="1"/>
</dbReference>
<evidence type="ECO:0000313" key="6">
    <source>
        <dbReference type="EMBL" id="MRG85882.1"/>
    </source>
</evidence>
<evidence type="ECO:0000256" key="2">
    <source>
        <dbReference type="ARBA" id="ARBA00022692"/>
    </source>
</evidence>
<feature type="transmembrane region" description="Helical" evidence="5">
    <location>
        <begin position="205"/>
        <end position="229"/>
    </location>
</feature>
<name>A0A6G1X4L1_9BACI</name>
<evidence type="ECO:0000256" key="3">
    <source>
        <dbReference type="ARBA" id="ARBA00022989"/>
    </source>
</evidence>
<dbReference type="InterPro" id="IPR007300">
    <property type="entry name" value="CidB/LrgB"/>
</dbReference>
<dbReference type="PANTHER" id="PTHR30249:SF0">
    <property type="entry name" value="PLASTIDAL GLYCOLATE_GLYCERATE TRANSLOCATOR 1, CHLOROPLASTIC"/>
    <property type="match status" value="1"/>
</dbReference>
<reference evidence="6 7" key="1">
    <citation type="submission" date="2019-11" db="EMBL/GenBank/DDBJ databases">
        <authorList>
            <person name="Li J."/>
        </authorList>
    </citation>
    <scope>NUCLEOTIDE SEQUENCE [LARGE SCALE GENOMIC DNA]</scope>
    <source>
        <strain evidence="6 7">J4</strain>
    </source>
</reference>
<evidence type="ECO:0000256" key="4">
    <source>
        <dbReference type="ARBA" id="ARBA00023136"/>
    </source>
</evidence>
<feature type="transmembrane region" description="Helical" evidence="5">
    <location>
        <begin position="94"/>
        <end position="116"/>
    </location>
</feature>
<keyword evidence="4 5" id="KW-0472">Membrane</keyword>
<proteinExistence type="predicted"/>
<dbReference type="AlphaFoldDB" id="A0A6G1X4L1"/>
<feature type="transmembrane region" description="Helical" evidence="5">
    <location>
        <begin position="6"/>
        <end position="26"/>
    </location>
</feature>
<feature type="transmembrane region" description="Helical" evidence="5">
    <location>
        <begin position="33"/>
        <end position="51"/>
    </location>
</feature>
<keyword evidence="3 5" id="KW-1133">Transmembrane helix</keyword>
<keyword evidence="7" id="KW-1185">Reference proteome</keyword>
<dbReference type="EMBL" id="WJNH01000003">
    <property type="protein sequence ID" value="MRG85882.1"/>
    <property type="molecule type" value="Genomic_DNA"/>
</dbReference>
<protein>
    <submittedName>
        <fullName evidence="6">LrgB family protein</fullName>
    </submittedName>
</protein>
<dbReference type="Proteomes" id="UP000480185">
    <property type="component" value="Unassembled WGS sequence"/>
</dbReference>
<accession>A0A6G1X4L1</accession>
<sequence>MITLLGTVFFCVLITLLSYFIGLKLYRKYPKDWLNPLYTSSVLLIILLLVTHVNGDTYQEGSFIFNLLLQLAIVSLAVPLFKQWSLLKKHYKKICIGVICGTGLGLTAVSVMSYVFHLNEQLTASLIPRSVTLPIAITISSDLGGITTTTVFFVIVSALISLIIGPKLLKRAGIKSKSAKGLAMGTSAQMLGANRSLSWGEEEGAMGSVAMTTSALFLSISVPIIATVLNL</sequence>
<evidence type="ECO:0000313" key="7">
    <source>
        <dbReference type="Proteomes" id="UP000480185"/>
    </source>
</evidence>
<feature type="transmembrane region" description="Helical" evidence="5">
    <location>
        <begin position="63"/>
        <end position="82"/>
    </location>
</feature>
<dbReference type="RefSeq" id="WP_153727817.1">
    <property type="nucleotide sequence ID" value="NZ_WJNH01000003.1"/>
</dbReference>
<evidence type="ECO:0000256" key="5">
    <source>
        <dbReference type="SAM" id="Phobius"/>
    </source>
</evidence>
<evidence type="ECO:0000256" key="1">
    <source>
        <dbReference type="ARBA" id="ARBA00004141"/>
    </source>
</evidence>
<comment type="subcellular location">
    <subcellularLocation>
        <location evidence="1">Membrane</location>
        <topology evidence="1">Multi-pass membrane protein</topology>
    </subcellularLocation>
</comment>